<keyword evidence="3" id="KW-0378">Hydrolase</keyword>
<dbReference type="SMART" id="SM00644">
    <property type="entry name" value="Ami_2"/>
    <property type="match status" value="1"/>
</dbReference>
<dbReference type="Gene3D" id="3.40.80.10">
    <property type="entry name" value="Peptidoglycan recognition protein-like"/>
    <property type="match status" value="1"/>
</dbReference>
<dbReference type="SUPFAM" id="SSF55846">
    <property type="entry name" value="N-acetylmuramoyl-L-alanine amidase-like"/>
    <property type="match status" value="1"/>
</dbReference>
<reference evidence="6 7" key="1">
    <citation type="submission" date="2014-02" db="EMBL/GenBank/DDBJ databases">
        <title>Draft genome of Erwinia mallotivora strain BT-MARDI, a papaya dieback pathogen.</title>
        <authorList>
            <person name="Redzuan R."/>
            <person name="Abu Bakar N."/>
            <person name="Badrun R."/>
            <person name="Mohd Raih M.F."/>
            <person name="Rozano L."/>
            <person name="Mat Amin N."/>
        </authorList>
    </citation>
    <scope>NUCLEOTIDE SEQUENCE [LARGE SCALE GENOMIC DNA]</scope>
    <source>
        <strain evidence="6 7">BT-MARDI</strain>
    </source>
</reference>
<comment type="caution">
    <text evidence="6">The sequence shown here is derived from an EMBL/GenBank/DDBJ whole genome shotgun (WGS) entry which is preliminary data.</text>
</comment>
<dbReference type="PANTHER" id="PTHR30417">
    <property type="entry name" value="N-ACETYLMURAMOYL-L-ALANINE AMIDASE AMID"/>
    <property type="match status" value="1"/>
</dbReference>
<evidence type="ECO:0000313" key="6">
    <source>
        <dbReference type="EMBL" id="EXU76908.1"/>
    </source>
</evidence>
<organism evidence="6 7">
    <name type="scientific">Erwinia mallotivora</name>
    <dbReference type="NCBI Taxonomy" id="69222"/>
    <lineage>
        <taxon>Bacteria</taxon>
        <taxon>Pseudomonadati</taxon>
        <taxon>Pseudomonadota</taxon>
        <taxon>Gammaproteobacteria</taxon>
        <taxon>Enterobacterales</taxon>
        <taxon>Erwiniaceae</taxon>
        <taxon>Erwinia</taxon>
    </lineage>
</organism>
<proteinExistence type="predicted"/>
<dbReference type="EC" id="3.5.1.28" evidence="2"/>
<dbReference type="OrthoDB" id="8844265at2"/>
<accession>A0A014NBW6</accession>
<dbReference type="RefSeq" id="WP_052018656.1">
    <property type="nucleotide sequence ID" value="NZ_JFHN01000020.1"/>
</dbReference>
<dbReference type="PANTHER" id="PTHR30417:SF1">
    <property type="entry name" value="N-ACETYLMURAMOYL-L-ALANINE AMIDASE AMID"/>
    <property type="match status" value="1"/>
</dbReference>
<evidence type="ECO:0000256" key="2">
    <source>
        <dbReference type="ARBA" id="ARBA00011901"/>
    </source>
</evidence>
<dbReference type="InterPro" id="IPR036505">
    <property type="entry name" value="Amidase/PGRP_sf"/>
</dbReference>
<dbReference type="CDD" id="cd06583">
    <property type="entry name" value="PGRP"/>
    <property type="match status" value="1"/>
</dbReference>
<evidence type="ECO:0000256" key="4">
    <source>
        <dbReference type="ARBA" id="ARBA00023316"/>
    </source>
</evidence>
<dbReference type="InterPro" id="IPR051206">
    <property type="entry name" value="NAMLAA_amidase_2"/>
</dbReference>
<evidence type="ECO:0000313" key="7">
    <source>
        <dbReference type="Proteomes" id="UP000019918"/>
    </source>
</evidence>
<dbReference type="Pfam" id="PF01510">
    <property type="entry name" value="Amidase_2"/>
    <property type="match status" value="1"/>
</dbReference>
<dbReference type="InterPro" id="IPR002502">
    <property type="entry name" value="Amidase_domain"/>
</dbReference>
<dbReference type="PATRIC" id="fig|69222.5.peg.549"/>
<sequence>MLFIDKNGLVDAERIIVKRFSSIERGKLDKVNGIVVHQTDSTTANSIFNSYQNSGANGAHFLIAKDGKIYQTASLQKITNYVGFLQSRCLMKKICSPQELKKVTGMDKIKNIRERSKTVHRYKASKSFPDRYPYNADSIGIEIVGKARRINNEDIYEPVNDRQNESLKWLVKELSETLRVSLNEVYRHPDVGRKNLTEASTATW</sequence>
<feature type="domain" description="N-acetylmuramoyl-L-alanine amidase" evidence="5">
    <location>
        <begin position="21"/>
        <end position="199"/>
    </location>
</feature>
<dbReference type="Proteomes" id="UP000019918">
    <property type="component" value="Unassembled WGS sequence"/>
</dbReference>
<dbReference type="EMBL" id="JFHN01000020">
    <property type="protein sequence ID" value="EXU76908.1"/>
    <property type="molecule type" value="Genomic_DNA"/>
</dbReference>
<keyword evidence="4" id="KW-0961">Cell wall biogenesis/degradation</keyword>
<comment type="catalytic activity">
    <reaction evidence="1">
        <text>Hydrolyzes the link between N-acetylmuramoyl residues and L-amino acid residues in certain cell-wall glycopeptides.</text>
        <dbReference type="EC" id="3.5.1.28"/>
    </reaction>
</comment>
<dbReference type="GO" id="GO:0071555">
    <property type="term" value="P:cell wall organization"/>
    <property type="evidence" value="ECO:0007669"/>
    <property type="project" value="UniProtKB-KW"/>
</dbReference>
<dbReference type="STRING" id="69222.BG55_02615"/>
<dbReference type="GO" id="GO:0009254">
    <property type="term" value="P:peptidoglycan turnover"/>
    <property type="evidence" value="ECO:0007669"/>
    <property type="project" value="TreeGrafter"/>
</dbReference>
<keyword evidence="7" id="KW-1185">Reference proteome</keyword>
<protein>
    <recommendedName>
        <fullName evidence="2">N-acetylmuramoyl-L-alanine amidase</fullName>
        <ecNumber evidence="2">3.5.1.28</ecNumber>
    </recommendedName>
</protein>
<name>A0A014NBW6_9GAMM</name>
<evidence type="ECO:0000259" key="5">
    <source>
        <dbReference type="SMART" id="SM00644"/>
    </source>
</evidence>
<evidence type="ECO:0000256" key="3">
    <source>
        <dbReference type="ARBA" id="ARBA00022801"/>
    </source>
</evidence>
<dbReference type="GO" id="GO:0008745">
    <property type="term" value="F:N-acetylmuramoyl-L-alanine amidase activity"/>
    <property type="evidence" value="ECO:0007669"/>
    <property type="project" value="UniProtKB-EC"/>
</dbReference>
<dbReference type="GO" id="GO:0009253">
    <property type="term" value="P:peptidoglycan catabolic process"/>
    <property type="evidence" value="ECO:0007669"/>
    <property type="project" value="InterPro"/>
</dbReference>
<evidence type="ECO:0000256" key="1">
    <source>
        <dbReference type="ARBA" id="ARBA00001561"/>
    </source>
</evidence>
<dbReference type="AlphaFoldDB" id="A0A014NBW6"/>
<gene>
    <name evidence="6" type="ORF">BG55_02615</name>
</gene>